<dbReference type="Proteomes" id="UP001151081">
    <property type="component" value="Unassembled WGS sequence"/>
</dbReference>
<organism evidence="1 2">
    <name type="scientific">Polyangium jinanense</name>
    <dbReference type="NCBI Taxonomy" id="2829994"/>
    <lineage>
        <taxon>Bacteria</taxon>
        <taxon>Pseudomonadati</taxon>
        <taxon>Myxococcota</taxon>
        <taxon>Polyangia</taxon>
        <taxon>Polyangiales</taxon>
        <taxon>Polyangiaceae</taxon>
        <taxon>Polyangium</taxon>
    </lineage>
</organism>
<evidence type="ECO:0008006" key="3">
    <source>
        <dbReference type="Google" id="ProtNLM"/>
    </source>
</evidence>
<dbReference type="AlphaFoldDB" id="A0A9X3X7D9"/>
<keyword evidence="2" id="KW-1185">Reference proteome</keyword>
<protein>
    <recommendedName>
        <fullName evidence="3">DUF4435 domain-containing protein</fullName>
    </recommendedName>
</protein>
<gene>
    <name evidence="1" type="ORF">KEG57_24680</name>
</gene>
<name>A0A9X3X7D9_9BACT</name>
<sequence>MTIVPSHLSGLYKNKLVYLWVEDEETRTYLDTAWADAEIGIYIAGGCENLGAVVQAARKDKLHHVFGYRDRDFGASNRTRWNDPGVEVFVGEAFEVENLLLDARAMADCEVNTSPKDAATIEKEMQALAAQLDWWMACRATIVELRDVVAKDFIEHPGRSKVRSKQEALDTITTSAWWTRAPKALTAAATSTHLEARLLSHQKTYVATLASSAWKTHVSGKEVLAEMLTRIWTKKRPADPQGRLDFVKAIAQAQRNARTVPQEVVDLRLALRARLGR</sequence>
<dbReference type="EMBL" id="JAGTJJ010000015">
    <property type="protein sequence ID" value="MDC3983728.1"/>
    <property type="molecule type" value="Genomic_DNA"/>
</dbReference>
<evidence type="ECO:0000313" key="1">
    <source>
        <dbReference type="EMBL" id="MDC3983728.1"/>
    </source>
</evidence>
<accession>A0A9X3X7D9</accession>
<proteinExistence type="predicted"/>
<comment type="caution">
    <text evidence="1">The sequence shown here is derived from an EMBL/GenBank/DDBJ whole genome shotgun (WGS) entry which is preliminary data.</text>
</comment>
<dbReference type="RefSeq" id="WP_272423290.1">
    <property type="nucleotide sequence ID" value="NZ_JAGTJJ010000015.1"/>
</dbReference>
<reference evidence="1 2" key="1">
    <citation type="submission" date="2021-04" db="EMBL/GenBank/DDBJ databases">
        <title>Genome analysis of Polyangium sp.</title>
        <authorList>
            <person name="Li Y."/>
            <person name="Wang J."/>
        </authorList>
    </citation>
    <scope>NUCLEOTIDE SEQUENCE [LARGE SCALE GENOMIC DNA]</scope>
    <source>
        <strain evidence="1 2">SDU14</strain>
    </source>
</reference>
<evidence type="ECO:0000313" key="2">
    <source>
        <dbReference type="Proteomes" id="UP001151081"/>
    </source>
</evidence>